<sequence length="38" mass="4292">MPEDPSARKVQVEGSKISRVPWWGDFSEENVSGKRNGM</sequence>
<dbReference type="Proteomes" id="UP000262583">
    <property type="component" value="Chromosome"/>
</dbReference>
<dbReference type="KEGG" id="schv:BRCON_2232"/>
<proteinExistence type="predicted"/>
<dbReference type="AlphaFoldDB" id="A0A2Z4Y7Z1"/>
<organism evidence="1 2">
    <name type="scientific">Sumerlaea chitinivorans</name>
    <dbReference type="NCBI Taxonomy" id="2250252"/>
    <lineage>
        <taxon>Bacteria</taxon>
        <taxon>Candidatus Sumerlaeota</taxon>
        <taxon>Candidatus Sumerlaeia</taxon>
        <taxon>Candidatus Sumerlaeales</taxon>
        <taxon>Candidatus Sumerlaeaceae</taxon>
        <taxon>Candidatus Sumerlaea</taxon>
    </lineage>
</organism>
<evidence type="ECO:0000313" key="1">
    <source>
        <dbReference type="EMBL" id="AXA37009.1"/>
    </source>
</evidence>
<evidence type="ECO:0000313" key="2">
    <source>
        <dbReference type="Proteomes" id="UP000262583"/>
    </source>
</evidence>
<protein>
    <submittedName>
        <fullName evidence="1">Uncharacterized protein</fullName>
    </submittedName>
</protein>
<gene>
    <name evidence="1" type="ORF">BRCON_2232</name>
</gene>
<name>A0A2Z4Y7Z1_SUMC1</name>
<dbReference type="EMBL" id="CP030759">
    <property type="protein sequence ID" value="AXA37009.1"/>
    <property type="molecule type" value="Genomic_DNA"/>
</dbReference>
<accession>A0A2Z4Y7Z1</accession>
<reference evidence="1 2" key="1">
    <citation type="submission" date="2018-05" db="EMBL/GenBank/DDBJ databases">
        <title>A metagenomic window into the 2 km-deep terrestrial subsurface aquifer revealed taxonomically and functionally diverse microbial community comprising novel uncultured bacterial lineages.</title>
        <authorList>
            <person name="Kadnikov V.V."/>
            <person name="Mardanov A.V."/>
            <person name="Beletsky A.V."/>
            <person name="Banks D."/>
            <person name="Pimenov N.V."/>
            <person name="Frank Y.A."/>
            <person name="Karnachuk O.V."/>
            <person name="Ravin N.V."/>
        </authorList>
    </citation>
    <scope>NUCLEOTIDE SEQUENCE [LARGE SCALE GENOMIC DNA]</scope>
    <source>
        <strain evidence="1">BY</strain>
    </source>
</reference>